<feature type="non-terminal residue" evidence="7">
    <location>
        <position position="1"/>
    </location>
</feature>
<evidence type="ECO:0000256" key="4">
    <source>
        <dbReference type="ARBA" id="ARBA00022691"/>
    </source>
</evidence>
<dbReference type="GO" id="GO:0032259">
    <property type="term" value="P:methylation"/>
    <property type="evidence" value="ECO:0007669"/>
    <property type="project" value="UniProtKB-KW"/>
</dbReference>
<keyword evidence="8" id="KW-1185">Reference proteome</keyword>
<name>A0A839HLW3_9GAMM</name>
<dbReference type="GO" id="GO:0003676">
    <property type="term" value="F:nucleic acid binding"/>
    <property type="evidence" value="ECO:0007669"/>
    <property type="project" value="InterPro"/>
</dbReference>
<evidence type="ECO:0000256" key="5">
    <source>
        <dbReference type="ARBA" id="ARBA00047942"/>
    </source>
</evidence>
<protein>
    <recommendedName>
        <fullName evidence="1">site-specific DNA-methyltransferase (adenine-specific)</fullName>
        <ecNumber evidence="1">2.1.1.72</ecNumber>
    </recommendedName>
</protein>
<keyword evidence="7" id="KW-0547">Nucleotide-binding</keyword>
<dbReference type="AlphaFoldDB" id="A0A839HLW3"/>
<dbReference type="Pfam" id="PF07669">
    <property type="entry name" value="Eco57I"/>
    <property type="match status" value="1"/>
</dbReference>
<organism evidence="7 8">
    <name type="scientific">Thiospirillum jenense</name>
    <dbReference type="NCBI Taxonomy" id="1653858"/>
    <lineage>
        <taxon>Bacteria</taxon>
        <taxon>Pseudomonadati</taxon>
        <taxon>Pseudomonadota</taxon>
        <taxon>Gammaproteobacteria</taxon>
        <taxon>Chromatiales</taxon>
        <taxon>Chromatiaceae</taxon>
        <taxon>Thiospirillum</taxon>
    </lineage>
</organism>
<feature type="non-terminal residue" evidence="7">
    <location>
        <position position="160"/>
    </location>
</feature>
<keyword evidence="3" id="KW-0808">Transferase</keyword>
<evidence type="ECO:0000256" key="1">
    <source>
        <dbReference type="ARBA" id="ARBA00011900"/>
    </source>
</evidence>
<evidence type="ECO:0000259" key="6">
    <source>
        <dbReference type="Pfam" id="PF07669"/>
    </source>
</evidence>
<proteinExistence type="predicted"/>
<dbReference type="RefSeq" id="WP_202985593.1">
    <property type="nucleotide sequence ID" value="NZ_JABVCQ010000115.1"/>
</dbReference>
<dbReference type="Proteomes" id="UP000548632">
    <property type="component" value="Unassembled WGS sequence"/>
</dbReference>
<dbReference type="PANTHER" id="PTHR33841:SF1">
    <property type="entry name" value="DNA METHYLTRANSFERASE A"/>
    <property type="match status" value="1"/>
</dbReference>
<dbReference type="EC" id="2.1.1.72" evidence="1"/>
<dbReference type="GO" id="GO:0005524">
    <property type="term" value="F:ATP binding"/>
    <property type="evidence" value="ECO:0007669"/>
    <property type="project" value="UniProtKB-KW"/>
</dbReference>
<evidence type="ECO:0000313" key="7">
    <source>
        <dbReference type="EMBL" id="MBB1127468.1"/>
    </source>
</evidence>
<keyword evidence="7" id="KW-0067">ATP-binding</keyword>
<dbReference type="PANTHER" id="PTHR33841">
    <property type="entry name" value="DNA METHYLTRANSFERASE YEEA-RELATED"/>
    <property type="match status" value="1"/>
</dbReference>
<dbReference type="InterPro" id="IPR011639">
    <property type="entry name" value="MethylTrfase_TaqI-like_dom"/>
</dbReference>
<comment type="caution">
    <text evidence="7">The sequence shown here is derived from an EMBL/GenBank/DDBJ whole genome shotgun (WGS) entry which is preliminary data.</text>
</comment>
<accession>A0A839HLW3</accession>
<reference evidence="7 8" key="1">
    <citation type="journal article" date="2020" name="Arch. Microbiol.">
        <title>The genome sequence of the giant phototrophic gammaproteobacterium Thiospirillum jenense gives insight into its physiological properties and phylogenetic relationships.</title>
        <authorList>
            <person name="Imhoff J.F."/>
            <person name="Meyer T.E."/>
            <person name="Kyndt J.A."/>
        </authorList>
    </citation>
    <scope>NUCLEOTIDE SEQUENCE [LARGE SCALE GENOMIC DNA]</scope>
    <source>
        <strain evidence="7 8">DSM 216</strain>
    </source>
</reference>
<keyword evidence="2" id="KW-0489">Methyltransferase</keyword>
<dbReference type="InterPro" id="IPR050953">
    <property type="entry name" value="N4_N6_ade-DNA_methylase"/>
</dbReference>
<evidence type="ECO:0000256" key="3">
    <source>
        <dbReference type="ARBA" id="ARBA00022679"/>
    </source>
</evidence>
<feature type="domain" description="Type II methyltransferase M.TaqI-like" evidence="6">
    <location>
        <begin position="83"/>
        <end position="159"/>
    </location>
</feature>
<dbReference type="PROSITE" id="PS00092">
    <property type="entry name" value="N6_MTASE"/>
    <property type="match status" value="1"/>
</dbReference>
<dbReference type="EMBL" id="JABVCQ010000115">
    <property type="protein sequence ID" value="MBB1127468.1"/>
    <property type="molecule type" value="Genomic_DNA"/>
</dbReference>
<comment type="catalytic activity">
    <reaction evidence="5">
        <text>a 2'-deoxyadenosine in DNA + S-adenosyl-L-methionine = an N(6)-methyl-2'-deoxyadenosine in DNA + S-adenosyl-L-homocysteine + H(+)</text>
        <dbReference type="Rhea" id="RHEA:15197"/>
        <dbReference type="Rhea" id="RHEA-COMP:12418"/>
        <dbReference type="Rhea" id="RHEA-COMP:12419"/>
        <dbReference type="ChEBI" id="CHEBI:15378"/>
        <dbReference type="ChEBI" id="CHEBI:57856"/>
        <dbReference type="ChEBI" id="CHEBI:59789"/>
        <dbReference type="ChEBI" id="CHEBI:90615"/>
        <dbReference type="ChEBI" id="CHEBI:90616"/>
        <dbReference type="EC" id="2.1.1.72"/>
    </reaction>
</comment>
<dbReference type="GO" id="GO:0009007">
    <property type="term" value="F:site-specific DNA-methyltransferase (adenine-specific) activity"/>
    <property type="evidence" value="ECO:0007669"/>
    <property type="project" value="UniProtKB-EC"/>
</dbReference>
<gene>
    <name evidence="7" type="ORF">HUK38_14790</name>
</gene>
<sequence length="160" mass="17909">LEPLPNIDFNLLTGNSLVGLLQVNAAAYSEQQKKHADLFSSGEYARVVAEKNRLIGLYRDTTAEYSKVDLAAIKQEINQHRTAAQLVLNDLLLQEMGQAGVKFEQATWDDAKQKLGKPIKRALTTADVAQLKPFHWGFEFDQVLNERGGFDAIITNPPWE</sequence>
<keyword evidence="4" id="KW-0949">S-adenosyl-L-methionine</keyword>
<dbReference type="InterPro" id="IPR002052">
    <property type="entry name" value="DNA_methylase_N6_adenine_CS"/>
</dbReference>
<evidence type="ECO:0000256" key="2">
    <source>
        <dbReference type="ARBA" id="ARBA00022603"/>
    </source>
</evidence>
<evidence type="ECO:0000313" key="8">
    <source>
        <dbReference type="Proteomes" id="UP000548632"/>
    </source>
</evidence>
<dbReference type="GO" id="GO:0006304">
    <property type="term" value="P:DNA modification"/>
    <property type="evidence" value="ECO:0007669"/>
    <property type="project" value="InterPro"/>
</dbReference>